<sequence length="149" mass="15876">MDSMLGSMISFAATGEIGAFRIGMAGEEADRLLGGGTGLAEGPVGFKDGSLEVWVDRDLTVCLLGYDAVDVEGRFARAGGQEPIEAPSREALIDGLEQRGCAWRQYDALTFDDQLAIRTEAGVSVVFTRRAPGTSGWVTASLYRSPDRP</sequence>
<reference evidence="1" key="1">
    <citation type="submission" date="2024-07" db="EMBL/GenBank/DDBJ databases">
        <authorList>
            <person name="Yu S.T."/>
        </authorList>
    </citation>
    <scope>NUCLEOTIDE SEQUENCE</scope>
    <source>
        <strain evidence="1">Y1</strain>
    </source>
</reference>
<dbReference type="EMBL" id="CP163445">
    <property type="protein sequence ID" value="XDQ81487.1"/>
    <property type="molecule type" value="Genomic_DNA"/>
</dbReference>
<dbReference type="RefSeq" id="WP_369184295.1">
    <property type="nucleotide sequence ID" value="NZ_CP163445.1"/>
</dbReference>
<evidence type="ECO:0000313" key="1">
    <source>
        <dbReference type="EMBL" id="XDQ81487.1"/>
    </source>
</evidence>
<organism evidence="1">
    <name type="scientific">Streptomyces sp. Y1</name>
    <dbReference type="NCBI Taxonomy" id="3238634"/>
    <lineage>
        <taxon>Bacteria</taxon>
        <taxon>Bacillati</taxon>
        <taxon>Actinomycetota</taxon>
        <taxon>Actinomycetes</taxon>
        <taxon>Kitasatosporales</taxon>
        <taxon>Streptomycetaceae</taxon>
        <taxon>Streptomyces</taxon>
    </lineage>
</organism>
<protein>
    <submittedName>
        <fullName evidence="1">Uncharacterized protein</fullName>
    </submittedName>
</protein>
<accession>A0AB39TQH9</accession>
<dbReference type="AlphaFoldDB" id="A0AB39TQH9"/>
<name>A0AB39TQH9_9ACTN</name>
<gene>
    <name evidence="1" type="ORF">AB2U05_24940</name>
</gene>
<proteinExistence type="predicted"/>